<organism evidence="1 2">
    <name type="scientific">Melia azedarach</name>
    <name type="common">Chinaberry tree</name>
    <dbReference type="NCBI Taxonomy" id="155640"/>
    <lineage>
        <taxon>Eukaryota</taxon>
        <taxon>Viridiplantae</taxon>
        <taxon>Streptophyta</taxon>
        <taxon>Embryophyta</taxon>
        <taxon>Tracheophyta</taxon>
        <taxon>Spermatophyta</taxon>
        <taxon>Magnoliopsida</taxon>
        <taxon>eudicotyledons</taxon>
        <taxon>Gunneridae</taxon>
        <taxon>Pentapetalae</taxon>
        <taxon>rosids</taxon>
        <taxon>malvids</taxon>
        <taxon>Sapindales</taxon>
        <taxon>Meliaceae</taxon>
        <taxon>Melia</taxon>
    </lineage>
</organism>
<keyword evidence="2" id="KW-1185">Reference proteome</keyword>
<dbReference type="Proteomes" id="UP001164539">
    <property type="component" value="Chromosome 6"/>
</dbReference>
<sequence length="127" mass="13720">MGGTSKDLLHLEHKHSSTPSLESTLLVCNRKGSHTKPKKPNRDEKPSCESVPKSQVLDKVKDFLGVISEANKRLQLDAKDSAQDYDIEVLTGNESEVIEMDLMLGITDLHTPEAVGAAEAAIAGKPS</sequence>
<accession>A0ACC1XYR7</accession>
<gene>
    <name evidence="1" type="ORF">OWV82_011149</name>
</gene>
<evidence type="ECO:0000313" key="1">
    <source>
        <dbReference type="EMBL" id="KAJ4716082.1"/>
    </source>
</evidence>
<comment type="caution">
    <text evidence="1">The sequence shown here is derived from an EMBL/GenBank/DDBJ whole genome shotgun (WGS) entry which is preliminary data.</text>
</comment>
<dbReference type="EMBL" id="CM051399">
    <property type="protein sequence ID" value="KAJ4716082.1"/>
    <property type="molecule type" value="Genomic_DNA"/>
</dbReference>
<protein>
    <submittedName>
        <fullName evidence="1">DVA-1 polyprotein</fullName>
    </submittedName>
</protein>
<evidence type="ECO:0000313" key="2">
    <source>
        <dbReference type="Proteomes" id="UP001164539"/>
    </source>
</evidence>
<reference evidence="1 2" key="1">
    <citation type="journal article" date="2023" name="Science">
        <title>Complex scaffold remodeling in plant triterpene biosynthesis.</title>
        <authorList>
            <person name="De La Pena R."/>
            <person name="Hodgson H."/>
            <person name="Liu J.C."/>
            <person name="Stephenson M.J."/>
            <person name="Martin A.C."/>
            <person name="Owen C."/>
            <person name="Harkess A."/>
            <person name="Leebens-Mack J."/>
            <person name="Jimenez L.E."/>
            <person name="Osbourn A."/>
            <person name="Sattely E.S."/>
        </authorList>
    </citation>
    <scope>NUCLEOTIDE SEQUENCE [LARGE SCALE GENOMIC DNA]</scope>
    <source>
        <strain evidence="2">cv. JPN11</strain>
        <tissue evidence="1">Leaf</tissue>
    </source>
</reference>
<proteinExistence type="predicted"/>
<name>A0ACC1XYR7_MELAZ</name>